<gene>
    <name evidence="1" type="ORF">EUTSA_v10019390mg</name>
</gene>
<dbReference type="EMBL" id="KI517953">
    <property type="protein sequence ID" value="ESQ28832.1"/>
    <property type="molecule type" value="Genomic_DNA"/>
</dbReference>
<keyword evidence="2" id="KW-1185">Reference proteome</keyword>
<organism evidence="1 2">
    <name type="scientific">Eutrema salsugineum</name>
    <name type="common">Saltwater cress</name>
    <name type="synonym">Sisymbrium salsugineum</name>
    <dbReference type="NCBI Taxonomy" id="72664"/>
    <lineage>
        <taxon>Eukaryota</taxon>
        <taxon>Viridiplantae</taxon>
        <taxon>Streptophyta</taxon>
        <taxon>Embryophyta</taxon>
        <taxon>Tracheophyta</taxon>
        <taxon>Spermatophyta</taxon>
        <taxon>Magnoliopsida</taxon>
        <taxon>eudicotyledons</taxon>
        <taxon>Gunneridae</taxon>
        <taxon>Pentapetalae</taxon>
        <taxon>rosids</taxon>
        <taxon>malvids</taxon>
        <taxon>Brassicales</taxon>
        <taxon>Brassicaceae</taxon>
        <taxon>Eutremeae</taxon>
        <taxon>Eutrema</taxon>
    </lineage>
</organism>
<evidence type="ECO:0000313" key="2">
    <source>
        <dbReference type="Proteomes" id="UP000030689"/>
    </source>
</evidence>
<reference evidence="1 2" key="1">
    <citation type="journal article" date="2013" name="Front. Plant Sci.">
        <title>The Reference Genome of the Halophytic Plant Eutrema salsugineum.</title>
        <authorList>
            <person name="Yang R."/>
            <person name="Jarvis D.E."/>
            <person name="Chen H."/>
            <person name="Beilstein M.A."/>
            <person name="Grimwood J."/>
            <person name="Jenkins J."/>
            <person name="Shu S."/>
            <person name="Prochnik S."/>
            <person name="Xin M."/>
            <person name="Ma C."/>
            <person name="Schmutz J."/>
            <person name="Wing R.A."/>
            <person name="Mitchell-Olds T."/>
            <person name="Schumaker K.S."/>
            <person name="Wang X."/>
        </authorList>
    </citation>
    <scope>NUCLEOTIDE SEQUENCE [LARGE SCALE GENOMIC DNA]</scope>
</reference>
<accession>V4KG67</accession>
<sequence length="82" mass="9685">MIPHSRNVYSFQLIQLSLMYRFCTAHEAAMQAIGIKFRSGFSQLRLVKRSISLLTNWQAVYELWKERIQHSHLDTTLPSRSF</sequence>
<evidence type="ECO:0000313" key="1">
    <source>
        <dbReference type="EMBL" id="ESQ28832.1"/>
    </source>
</evidence>
<dbReference type="AlphaFoldDB" id="V4KG67"/>
<protein>
    <submittedName>
        <fullName evidence="1">Uncharacterized protein</fullName>
    </submittedName>
</protein>
<name>V4KG67_EUTSA</name>
<dbReference type="KEGG" id="eus:EUTSA_v10019390mg"/>
<dbReference type="Gramene" id="ESQ28832">
    <property type="protein sequence ID" value="ESQ28832"/>
    <property type="gene ID" value="EUTSA_v10019390mg"/>
</dbReference>
<dbReference type="Proteomes" id="UP000030689">
    <property type="component" value="Unassembled WGS sequence"/>
</dbReference>
<proteinExistence type="predicted"/>